<dbReference type="PROSITE" id="PS00614">
    <property type="entry name" value="IGPS"/>
    <property type="match status" value="1"/>
</dbReference>
<sequence length="473" mass="51214">MIQQQGSNVHGLDIAGLRQTGTVLDKIVATKPAQIAQLSEQYGELLEQRAAPSDRSLYQALKQAPTGFILECKKASPSKGLIRPDFDPVAIGRVYDRYAAGISVLTDEQFFQGSFEYLKAVREAVSVPVLCKDFIIDVRQLRLARQLGADAALLMLSVLEDDLYQALAEEADALGLDILTEVSNEAELERAIALGAKIIGINNRDLRDLSVDLTATERLAPKIPADRVVISESGIYHHGQVRRLAPHADAFLVGSSLTEQDDVDQACRELIYGPVKICGLTREQDAQAAASAGASFGGLIFAERSPRCVSPEQAKRIVASAPLRFIGVFVDQSKQQIAALAKELKLWGVQLHGSEDERYVDRLRHALEQEGCQCQIIKAVKPDGSNDVSNADRRLYDSAKAGQFGGTGETFAWDAVGEQRQDAFLAGGLGPDNIAEAAAAGFFGLDINSGVETAPGQKDPQLLADCLQRIRQY</sequence>
<evidence type="ECO:0000256" key="16">
    <source>
        <dbReference type="HAMAP-Rule" id="MF_00135"/>
    </source>
</evidence>
<evidence type="ECO:0000256" key="3">
    <source>
        <dbReference type="ARBA" id="ARBA00004664"/>
    </source>
</evidence>
<dbReference type="Pfam" id="PF00697">
    <property type="entry name" value="PRAI"/>
    <property type="match status" value="1"/>
</dbReference>
<evidence type="ECO:0000256" key="1">
    <source>
        <dbReference type="ARBA" id="ARBA00001164"/>
    </source>
</evidence>
<dbReference type="InterPro" id="IPR001240">
    <property type="entry name" value="PRAI_dom"/>
</dbReference>
<keyword evidence="12 15" id="KW-0456">Lyase</keyword>
<comment type="similarity">
    <text evidence="16">Belongs to the TrpF family.</text>
</comment>
<evidence type="ECO:0000256" key="6">
    <source>
        <dbReference type="ARBA" id="ARBA00009847"/>
    </source>
</evidence>
<dbReference type="HAMAP" id="MF_00135">
    <property type="entry name" value="PRAI"/>
    <property type="match status" value="1"/>
</dbReference>
<evidence type="ECO:0000256" key="7">
    <source>
        <dbReference type="ARBA" id="ARBA00022605"/>
    </source>
</evidence>
<evidence type="ECO:0000256" key="15">
    <source>
        <dbReference type="HAMAP-Rule" id="MF_00134"/>
    </source>
</evidence>
<comment type="similarity">
    <text evidence="15">Belongs to the TrpC family.</text>
</comment>
<dbReference type="Proteomes" id="UP000184268">
    <property type="component" value="Unassembled WGS sequence"/>
</dbReference>
<evidence type="ECO:0000313" key="20">
    <source>
        <dbReference type="Proteomes" id="UP000184268"/>
    </source>
</evidence>
<dbReference type="HAMAP" id="MF_00134_B">
    <property type="entry name" value="IGPS_B"/>
    <property type="match status" value="1"/>
</dbReference>
<keyword evidence="20" id="KW-1185">Reference proteome</keyword>
<dbReference type="GO" id="GO:0000162">
    <property type="term" value="P:L-tryptophan biosynthetic process"/>
    <property type="evidence" value="ECO:0007669"/>
    <property type="project" value="UniProtKB-UniRule"/>
</dbReference>
<evidence type="ECO:0000256" key="14">
    <source>
        <dbReference type="ARBA" id="ARBA00025592"/>
    </source>
</evidence>
<evidence type="ECO:0000259" key="18">
    <source>
        <dbReference type="Pfam" id="PF00697"/>
    </source>
</evidence>
<dbReference type="InterPro" id="IPR013798">
    <property type="entry name" value="Indole-3-glycerol_P_synth_dom"/>
</dbReference>
<dbReference type="Gene3D" id="3.20.20.70">
    <property type="entry name" value="Aldolase class I"/>
    <property type="match status" value="2"/>
</dbReference>
<evidence type="ECO:0000256" key="8">
    <source>
        <dbReference type="ARBA" id="ARBA00022793"/>
    </source>
</evidence>
<accession>A0A1M5SEI0</accession>
<dbReference type="GO" id="GO:0004640">
    <property type="term" value="F:phosphoribosylanthranilate isomerase activity"/>
    <property type="evidence" value="ECO:0007669"/>
    <property type="project" value="UniProtKB-UniRule"/>
</dbReference>
<comment type="pathway">
    <text evidence="4 15">Amino-acid biosynthesis; L-tryptophan biosynthesis; L-tryptophan from chorismate: step 4/5.</text>
</comment>
<dbReference type="EC" id="4.1.1.48" evidence="15"/>
<dbReference type="InterPro" id="IPR013785">
    <property type="entry name" value="Aldolase_TIM"/>
</dbReference>
<dbReference type="EC" id="5.3.1.24" evidence="16"/>
<evidence type="ECO:0000256" key="9">
    <source>
        <dbReference type="ARBA" id="ARBA00022822"/>
    </source>
</evidence>
<dbReference type="NCBIfam" id="NF006945">
    <property type="entry name" value="PRK09427.1"/>
    <property type="match status" value="1"/>
</dbReference>
<dbReference type="PANTHER" id="PTHR22854:SF2">
    <property type="entry name" value="INDOLE-3-GLYCEROL-PHOSPHATE SYNTHASE"/>
    <property type="match status" value="1"/>
</dbReference>
<comment type="pathway">
    <text evidence="3 16">Amino-acid biosynthesis; L-tryptophan biosynthesis; L-tryptophan from chorismate: step 3/5.</text>
</comment>
<keyword evidence="9 15" id="KW-0822">Tryptophan biosynthesis</keyword>
<dbReference type="InterPro" id="IPR045186">
    <property type="entry name" value="Indole-3-glycerol_P_synth"/>
</dbReference>
<dbReference type="SUPFAM" id="SSF51366">
    <property type="entry name" value="Ribulose-phoshate binding barrel"/>
    <property type="match status" value="2"/>
</dbReference>
<dbReference type="Pfam" id="PF00218">
    <property type="entry name" value="IGPS"/>
    <property type="match status" value="1"/>
</dbReference>
<keyword evidence="7 15" id="KW-0028">Amino-acid biosynthesis</keyword>
<name>A0A1M5SEI0_9GAMM</name>
<evidence type="ECO:0000256" key="11">
    <source>
        <dbReference type="ARBA" id="ARBA00023235"/>
    </source>
</evidence>
<keyword evidence="11 16" id="KW-0413">Isomerase</keyword>
<comment type="similarity">
    <text evidence="5">In the N-terminal section; belongs to the TrpC family.</text>
</comment>
<feature type="domain" description="N-(5'phosphoribosyl) anthranilate isomerase (PRAI)" evidence="18">
    <location>
        <begin position="275"/>
        <end position="468"/>
    </location>
</feature>
<comment type="similarity">
    <text evidence="6">In the C-terminal section; belongs to the TrpF family.</text>
</comment>
<dbReference type="EMBL" id="FQXG01000002">
    <property type="protein sequence ID" value="SHH36964.1"/>
    <property type="molecule type" value="Genomic_DNA"/>
</dbReference>
<evidence type="ECO:0000259" key="17">
    <source>
        <dbReference type="Pfam" id="PF00218"/>
    </source>
</evidence>
<comment type="catalytic activity">
    <reaction evidence="1 16">
        <text>N-(5-phospho-beta-D-ribosyl)anthranilate = 1-(2-carboxyphenylamino)-1-deoxy-D-ribulose 5-phosphate</text>
        <dbReference type="Rhea" id="RHEA:21540"/>
        <dbReference type="ChEBI" id="CHEBI:18277"/>
        <dbReference type="ChEBI" id="CHEBI:58613"/>
        <dbReference type="EC" id="5.3.1.24"/>
    </reaction>
</comment>
<dbReference type="InterPro" id="IPR011060">
    <property type="entry name" value="RibuloseP-bd_barrel"/>
</dbReference>
<keyword evidence="13" id="KW-0511">Multifunctional enzyme</keyword>
<evidence type="ECO:0000313" key="19">
    <source>
        <dbReference type="EMBL" id="SHH36964.1"/>
    </source>
</evidence>
<dbReference type="CDD" id="cd00405">
    <property type="entry name" value="PRAI"/>
    <property type="match status" value="1"/>
</dbReference>
<evidence type="ECO:0000256" key="5">
    <source>
        <dbReference type="ARBA" id="ARBA00007902"/>
    </source>
</evidence>
<dbReference type="RefSeq" id="WP_082766783.1">
    <property type="nucleotide sequence ID" value="NZ_FQXG01000002.1"/>
</dbReference>
<feature type="domain" description="Indole-3-glycerol phosphate synthase" evidence="17">
    <location>
        <begin position="24"/>
        <end position="270"/>
    </location>
</feature>
<protein>
    <recommendedName>
        <fullName evidence="15 16">Multifunctional fusion protein</fullName>
    </recommendedName>
    <domain>
        <recommendedName>
            <fullName evidence="15">Indole-3-glycerol phosphate synthase</fullName>
            <shortName evidence="15">IGPS</shortName>
            <ecNumber evidence="15">4.1.1.48</ecNumber>
        </recommendedName>
    </domain>
    <domain>
        <recommendedName>
            <fullName evidence="16">N-(5'-phosphoribosyl)anthranilate isomerase</fullName>
            <shortName evidence="16">PRAI</shortName>
            <ecNumber evidence="16">5.3.1.24</ecNumber>
        </recommendedName>
    </domain>
</protein>
<dbReference type="GO" id="GO:0004425">
    <property type="term" value="F:indole-3-glycerol-phosphate synthase activity"/>
    <property type="evidence" value="ECO:0007669"/>
    <property type="project" value="UniProtKB-UniRule"/>
</dbReference>
<reference evidence="19 20" key="1">
    <citation type="submission" date="2016-11" db="EMBL/GenBank/DDBJ databases">
        <authorList>
            <person name="Jaros S."/>
            <person name="Januszkiewicz K."/>
            <person name="Wedrychowicz H."/>
        </authorList>
    </citation>
    <scope>NUCLEOTIDE SEQUENCE [LARGE SCALE GENOMIC DNA]</scope>
    <source>
        <strain evidence="19 20">DSM 16917</strain>
    </source>
</reference>
<evidence type="ECO:0000256" key="10">
    <source>
        <dbReference type="ARBA" id="ARBA00023141"/>
    </source>
</evidence>
<dbReference type="PANTHER" id="PTHR22854">
    <property type="entry name" value="TRYPTOPHAN BIOSYNTHESIS PROTEIN"/>
    <property type="match status" value="1"/>
</dbReference>
<dbReference type="AlphaFoldDB" id="A0A1M5SEI0"/>
<evidence type="ECO:0000256" key="12">
    <source>
        <dbReference type="ARBA" id="ARBA00023239"/>
    </source>
</evidence>
<proteinExistence type="inferred from homology"/>
<keyword evidence="10 15" id="KW-0057">Aromatic amino acid biosynthesis</keyword>
<dbReference type="STRING" id="299255.SAMN02745129_1974"/>
<evidence type="ECO:0000256" key="4">
    <source>
        <dbReference type="ARBA" id="ARBA00004696"/>
    </source>
</evidence>
<comment type="catalytic activity">
    <reaction evidence="2 15">
        <text>1-(2-carboxyphenylamino)-1-deoxy-D-ribulose 5-phosphate + H(+) = (1S,2R)-1-C-(indol-3-yl)glycerol 3-phosphate + CO2 + H2O</text>
        <dbReference type="Rhea" id="RHEA:23476"/>
        <dbReference type="ChEBI" id="CHEBI:15377"/>
        <dbReference type="ChEBI" id="CHEBI:15378"/>
        <dbReference type="ChEBI" id="CHEBI:16526"/>
        <dbReference type="ChEBI" id="CHEBI:58613"/>
        <dbReference type="ChEBI" id="CHEBI:58866"/>
        <dbReference type="EC" id="4.1.1.48"/>
    </reaction>
</comment>
<dbReference type="CDD" id="cd00331">
    <property type="entry name" value="IGPS"/>
    <property type="match status" value="1"/>
</dbReference>
<dbReference type="FunFam" id="3.20.20.70:FF:000024">
    <property type="entry name" value="Indole-3-glycerol phosphate synthase"/>
    <property type="match status" value="1"/>
</dbReference>
<evidence type="ECO:0000256" key="2">
    <source>
        <dbReference type="ARBA" id="ARBA00001633"/>
    </source>
</evidence>
<gene>
    <name evidence="16" type="primary">trpF</name>
    <name evidence="15" type="synonym">trpC</name>
    <name evidence="19" type="ORF">SAMN02745129_1974</name>
</gene>
<organism evidence="19 20">
    <name type="scientific">Ferrimonas marina</name>
    <dbReference type="NCBI Taxonomy" id="299255"/>
    <lineage>
        <taxon>Bacteria</taxon>
        <taxon>Pseudomonadati</taxon>
        <taxon>Pseudomonadota</taxon>
        <taxon>Gammaproteobacteria</taxon>
        <taxon>Alteromonadales</taxon>
        <taxon>Ferrimonadaceae</taxon>
        <taxon>Ferrimonas</taxon>
    </lineage>
</organism>
<dbReference type="InterPro" id="IPR001468">
    <property type="entry name" value="Indole-3-GlycerolPSynthase_CS"/>
</dbReference>
<keyword evidence="8 15" id="KW-0210">Decarboxylase</keyword>
<dbReference type="UniPathway" id="UPA00035">
    <property type="reaction ID" value="UER00042"/>
</dbReference>
<evidence type="ECO:0000256" key="13">
    <source>
        <dbReference type="ARBA" id="ARBA00023268"/>
    </source>
</evidence>
<comment type="function">
    <text evidence="14">Bifunctional enzyme that catalyzes two sequential steps of tryptophan biosynthetic pathway. The first reaction is catalyzed by the isomerase, coded by the TrpF domain; the second reaction is catalyzed by the synthase, coded by the TrpC domain.</text>
</comment>